<evidence type="ECO:0000256" key="1">
    <source>
        <dbReference type="ARBA" id="ARBA00006745"/>
    </source>
</evidence>
<evidence type="ECO:0000313" key="5">
    <source>
        <dbReference type="Proteomes" id="UP000515465"/>
    </source>
</evidence>
<dbReference type="InterPro" id="IPR011059">
    <property type="entry name" value="Metal-dep_hydrolase_composite"/>
</dbReference>
<reference evidence="5" key="1">
    <citation type="journal article" date="2020" name="Mol. Plant Microbe">
        <title>Rhizobial microsymbionts of the narrowly endemic Oxytropis species growing in Kamchatka are characterized by significant genetic diversity and possess a set of genes that are associated with T3SS and T6SS secretion systems and can affect the development of symbiosis.</title>
        <authorList>
            <person name="Safronova V."/>
            <person name="Guro P."/>
            <person name="Sazanova A."/>
            <person name="Kuznetsova I."/>
            <person name="Belimov A."/>
            <person name="Yakubov V."/>
            <person name="Chirak E."/>
            <person name="Afonin A."/>
            <person name="Gogolev Y."/>
            <person name="Andronov E."/>
            <person name="Tikhonovich I."/>
        </authorList>
    </citation>
    <scope>NUCLEOTIDE SEQUENCE [LARGE SCALE GENOMIC DNA]</scope>
    <source>
        <strain evidence="5">583</strain>
    </source>
</reference>
<comment type="similarity">
    <text evidence="1">Belongs to the metallo-dependent hydrolases superfamily. ATZ/TRZ family.</text>
</comment>
<dbReference type="InterPro" id="IPR032466">
    <property type="entry name" value="Metal_Hydrolase"/>
</dbReference>
<dbReference type="Pfam" id="PF01979">
    <property type="entry name" value="Amidohydro_1"/>
    <property type="match status" value="1"/>
</dbReference>
<sequence length="537" mass="57651">MQASKRAYRGRVVQMDAAFTVLADAIIWIEANRIIGVTDASVAPPPGFEHLSPVVTGGTFFPGLIELHNHLAYDILKLWAVPKLYKNRGAWQGKPEYQALVTEPMKVLGKAPGIAPAIARFTEAKCLAGGTTTSQGLTLFSAAGIKRKYRGLVRNVEESLDANLPDAQAQIPDFAADKKDIFLNYLKTHKCMLLHLSEGIDASARKHFLDLKIGPDEWAIAPSLTGIHCNALKREDFDRLAQAGAGMVWSPLSNLMLYGQTADIAAAKAAGLRIGIGSDWSPTGSKNLLHEMKVVWQYSQANGGLFSQRDIVAMATINAAGLLRWDRYLGSIEAGKYADLMLVRGNGGDPYASLFAADETKIDLVVIDGVPRYATSGLAAGFSATAEEISFAGERRLINLDDASADEAVAGPGLAKAQALLAEAMGNLAGAAERAIAFERMSPTLRAQAMPRQAQWTLVLDQDEPHDLNLRPRFSDEAHMPSLVRLSAAAKPLAAIAPATLKPQKLDPLTVAGDPDYYPSLQAQMNIPAAIKQGLHG</sequence>
<organism evidence="4 5">
    <name type="scientific">Mesorhizobium huakuii</name>
    <dbReference type="NCBI Taxonomy" id="28104"/>
    <lineage>
        <taxon>Bacteria</taxon>
        <taxon>Pseudomonadati</taxon>
        <taxon>Pseudomonadota</taxon>
        <taxon>Alphaproteobacteria</taxon>
        <taxon>Hyphomicrobiales</taxon>
        <taxon>Phyllobacteriaceae</taxon>
        <taxon>Mesorhizobium</taxon>
    </lineage>
</organism>
<evidence type="ECO:0000259" key="3">
    <source>
        <dbReference type="Pfam" id="PF01979"/>
    </source>
</evidence>
<dbReference type="InterPro" id="IPR006680">
    <property type="entry name" value="Amidohydro-rel"/>
</dbReference>
<dbReference type="EMBL" id="CP050296">
    <property type="protein sequence ID" value="QND55707.1"/>
    <property type="molecule type" value="Genomic_DNA"/>
</dbReference>
<dbReference type="PANTHER" id="PTHR43794:SF11">
    <property type="entry name" value="AMIDOHYDROLASE-RELATED DOMAIN-CONTAINING PROTEIN"/>
    <property type="match status" value="1"/>
</dbReference>
<dbReference type="GO" id="GO:0016810">
    <property type="term" value="F:hydrolase activity, acting on carbon-nitrogen (but not peptide) bonds"/>
    <property type="evidence" value="ECO:0007669"/>
    <property type="project" value="InterPro"/>
</dbReference>
<accession>A0A7G6SMH5</accession>
<evidence type="ECO:0000256" key="2">
    <source>
        <dbReference type="ARBA" id="ARBA00022801"/>
    </source>
</evidence>
<gene>
    <name evidence="4" type="ORF">HB778_02780</name>
</gene>
<keyword evidence="2 4" id="KW-0378">Hydrolase</keyword>
<dbReference type="Proteomes" id="UP000515465">
    <property type="component" value="Chromosome"/>
</dbReference>
<dbReference type="SUPFAM" id="SSF51338">
    <property type="entry name" value="Composite domain of metallo-dependent hydrolases"/>
    <property type="match status" value="1"/>
</dbReference>
<protein>
    <submittedName>
        <fullName evidence="4">Amidohydrolase family protein</fullName>
    </submittedName>
</protein>
<dbReference type="RefSeq" id="WP_183461289.1">
    <property type="nucleotide sequence ID" value="NZ_CP050296.1"/>
</dbReference>
<dbReference type="AlphaFoldDB" id="A0A7G6SMH5"/>
<dbReference type="SUPFAM" id="SSF51556">
    <property type="entry name" value="Metallo-dependent hydrolases"/>
    <property type="match status" value="1"/>
</dbReference>
<proteinExistence type="inferred from homology"/>
<evidence type="ECO:0000313" key="4">
    <source>
        <dbReference type="EMBL" id="QND55707.1"/>
    </source>
</evidence>
<dbReference type="PANTHER" id="PTHR43794">
    <property type="entry name" value="AMINOHYDROLASE SSNA-RELATED"/>
    <property type="match status" value="1"/>
</dbReference>
<dbReference type="InterPro" id="IPR050287">
    <property type="entry name" value="MTA/SAH_deaminase"/>
</dbReference>
<feature type="domain" description="Amidohydrolase-related" evidence="3">
    <location>
        <begin position="226"/>
        <end position="370"/>
    </location>
</feature>
<dbReference type="Gene3D" id="2.30.40.10">
    <property type="entry name" value="Urease, subunit C, domain 1"/>
    <property type="match status" value="1"/>
</dbReference>
<dbReference type="Gene3D" id="3.20.20.140">
    <property type="entry name" value="Metal-dependent hydrolases"/>
    <property type="match status" value="2"/>
</dbReference>
<name>A0A7G6SMH5_9HYPH</name>